<dbReference type="InterPro" id="IPR036249">
    <property type="entry name" value="Thioredoxin-like_sf"/>
</dbReference>
<comment type="caution">
    <text evidence="3">The sequence shown here is derived from an EMBL/GenBank/DDBJ whole genome shotgun (WGS) entry which is preliminary data.</text>
</comment>
<organism evidence="3 4">
    <name type="scientific">Rhodanobacter caeni</name>
    <dbReference type="NCBI Taxonomy" id="657654"/>
    <lineage>
        <taxon>Bacteria</taxon>
        <taxon>Pseudomonadati</taxon>
        <taxon>Pseudomonadota</taxon>
        <taxon>Gammaproteobacteria</taxon>
        <taxon>Lysobacterales</taxon>
        <taxon>Rhodanobacteraceae</taxon>
        <taxon>Rhodanobacter</taxon>
    </lineage>
</organism>
<dbReference type="InterPro" id="IPR003782">
    <property type="entry name" value="SCO1/SenC"/>
</dbReference>
<reference evidence="3 4" key="1">
    <citation type="journal article" date="2019" name="Int. J. Syst. Evol. Microbiol.">
        <title>The Global Catalogue of Microorganisms (GCM) 10K type strain sequencing project: providing services to taxonomists for standard genome sequencing and annotation.</title>
        <authorList>
            <consortium name="The Broad Institute Genomics Platform"/>
            <consortium name="The Broad Institute Genome Sequencing Center for Infectious Disease"/>
            <person name="Wu L."/>
            <person name="Ma J."/>
        </authorList>
    </citation>
    <scope>NUCLEOTIDE SEQUENCE [LARGE SCALE GENOMIC DNA]</scope>
    <source>
        <strain evidence="3 4">JCM 16242</strain>
    </source>
</reference>
<keyword evidence="2" id="KW-0732">Signal</keyword>
<comment type="similarity">
    <text evidence="1">Belongs to the SCO1/2 family.</text>
</comment>
<name>A0ABN0UQL1_9GAMM</name>
<protein>
    <submittedName>
        <fullName evidence="3">SCO family protein</fullName>
    </submittedName>
</protein>
<dbReference type="PANTHER" id="PTHR12151">
    <property type="entry name" value="ELECTRON TRANSPORT PROTIN SCO1/SENC FAMILY MEMBER"/>
    <property type="match status" value="1"/>
</dbReference>
<dbReference type="RefSeq" id="WP_343883041.1">
    <property type="nucleotide sequence ID" value="NZ_BAAAFO010000003.1"/>
</dbReference>
<dbReference type="Pfam" id="PF02630">
    <property type="entry name" value="SCO1-SenC"/>
    <property type="match status" value="1"/>
</dbReference>
<evidence type="ECO:0000256" key="1">
    <source>
        <dbReference type="ARBA" id="ARBA00010996"/>
    </source>
</evidence>
<feature type="chain" id="PRO_5046923645" evidence="2">
    <location>
        <begin position="21"/>
        <end position="189"/>
    </location>
</feature>
<dbReference type="EMBL" id="BAAAFO010000003">
    <property type="protein sequence ID" value="GAA0258209.1"/>
    <property type="molecule type" value="Genomic_DNA"/>
</dbReference>
<evidence type="ECO:0000256" key="2">
    <source>
        <dbReference type="SAM" id="SignalP"/>
    </source>
</evidence>
<dbReference type="CDD" id="cd02968">
    <property type="entry name" value="SCO"/>
    <property type="match status" value="1"/>
</dbReference>
<accession>A0ABN0UQL1</accession>
<dbReference type="PANTHER" id="PTHR12151:SF25">
    <property type="entry name" value="LINALOOL DEHYDRATASE_ISOMERASE DOMAIN-CONTAINING PROTEIN"/>
    <property type="match status" value="1"/>
</dbReference>
<sequence>MKRLAPWLFIASLLTGQAFAATPLPADSVYQLHVTLTDQDGHAQPFAARRGQVQLVSMIYTSCTMVCPMIVDTMKLTRKAVAEPGRDKLALLAVSFDPERDSVDALRHYAAARKLDMRYWTLARPQPKDARPLAALLGLQYRQLPDGDFNHSSELILLDTDGRIAARTSTIGRVDPEFVSAVNKALEPH</sequence>
<gene>
    <name evidence="3" type="ORF">GCM10009126_24330</name>
</gene>
<evidence type="ECO:0000313" key="3">
    <source>
        <dbReference type="EMBL" id="GAA0258209.1"/>
    </source>
</evidence>
<dbReference type="Gene3D" id="3.40.30.10">
    <property type="entry name" value="Glutaredoxin"/>
    <property type="match status" value="1"/>
</dbReference>
<feature type="signal peptide" evidence="2">
    <location>
        <begin position="1"/>
        <end position="20"/>
    </location>
</feature>
<keyword evidence="4" id="KW-1185">Reference proteome</keyword>
<evidence type="ECO:0000313" key="4">
    <source>
        <dbReference type="Proteomes" id="UP001500657"/>
    </source>
</evidence>
<dbReference type="Proteomes" id="UP001500657">
    <property type="component" value="Unassembled WGS sequence"/>
</dbReference>
<proteinExistence type="inferred from homology"/>
<dbReference type="SUPFAM" id="SSF52833">
    <property type="entry name" value="Thioredoxin-like"/>
    <property type="match status" value="1"/>
</dbReference>